<feature type="transmembrane region" description="Helical" evidence="1">
    <location>
        <begin position="50"/>
        <end position="71"/>
    </location>
</feature>
<dbReference type="PANTHER" id="PTHR36435">
    <property type="entry name" value="SLR1288 PROTEIN"/>
    <property type="match status" value="1"/>
</dbReference>
<dbReference type="PANTHER" id="PTHR36435:SF1">
    <property type="entry name" value="CAAX AMINO TERMINAL PROTEASE FAMILY PROTEIN"/>
    <property type="match status" value="1"/>
</dbReference>
<organism evidence="3 4">
    <name type="scientific">Candidatus Caccopulliclostridium gallistercoris</name>
    <dbReference type="NCBI Taxonomy" id="2840719"/>
    <lineage>
        <taxon>Bacteria</taxon>
        <taxon>Bacillati</taxon>
        <taxon>Bacillota</taxon>
        <taxon>Clostridia</taxon>
        <taxon>Candidatus Caccopulliclostridium</taxon>
    </lineage>
</organism>
<keyword evidence="1" id="KW-0472">Membrane</keyword>
<dbReference type="InterPro" id="IPR052710">
    <property type="entry name" value="CAAX_protease"/>
</dbReference>
<evidence type="ECO:0000256" key="1">
    <source>
        <dbReference type="SAM" id="Phobius"/>
    </source>
</evidence>
<dbReference type="GO" id="GO:0004175">
    <property type="term" value="F:endopeptidase activity"/>
    <property type="evidence" value="ECO:0007669"/>
    <property type="project" value="UniProtKB-ARBA"/>
</dbReference>
<keyword evidence="1" id="KW-1133">Transmembrane helix</keyword>
<feature type="transmembrane region" description="Helical" evidence="1">
    <location>
        <begin position="237"/>
        <end position="262"/>
    </location>
</feature>
<feature type="transmembrane region" description="Helical" evidence="1">
    <location>
        <begin position="14"/>
        <end position="38"/>
    </location>
</feature>
<feature type="transmembrane region" description="Helical" evidence="1">
    <location>
        <begin position="295"/>
        <end position="320"/>
    </location>
</feature>
<dbReference type="GO" id="GO:0080120">
    <property type="term" value="P:CAAX-box protein maturation"/>
    <property type="evidence" value="ECO:0007669"/>
    <property type="project" value="UniProtKB-ARBA"/>
</dbReference>
<proteinExistence type="predicted"/>
<dbReference type="InterPro" id="IPR003675">
    <property type="entry name" value="Rce1/LyrA-like_dom"/>
</dbReference>
<comment type="caution">
    <text evidence="3">The sequence shown here is derived from an EMBL/GenBank/DDBJ whole genome shotgun (WGS) entry which is preliminary data.</text>
</comment>
<name>A0A9D1SYZ5_9FIRM</name>
<gene>
    <name evidence="3" type="ORF">IAA62_01560</name>
</gene>
<accession>A0A9D1SYZ5</accession>
<sequence>MKKFYYTKTDSGKIYLWSILTPQMLGALFVILLTFFAGTEEAYNNLINNIVVQIFTVMLAQIGFLIVYFVYNRDINYKVASKINFNIGWKNAALCVLIAVIGVFGINPLISSIDGFLVDIGYNLAGSLPLPMDNFGWLILNIILLAGVPAILEELIFRGVILNGYKKLGAVPAMVITSLLFALIHGSVQQFVFPLLFGLILSYAALKTGSVLAPIIIHFVNNALVVILNYVNFSFEIAIPTWALLLIGLATTAAAFVIIWLLGKLFKNVDKKLVLTEEQLESYVAMESREVSSNLPIILGVILGAMFLIIDLLSGLGVILL</sequence>
<protein>
    <submittedName>
        <fullName evidence="3">CPBP family intramembrane metalloprotease</fullName>
    </submittedName>
</protein>
<dbReference type="Pfam" id="PF02517">
    <property type="entry name" value="Rce1-like"/>
    <property type="match status" value="1"/>
</dbReference>
<feature type="transmembrane region" description="Helical" evidence="1">
    <location>
        <begin position="135"/>
        <end position="156"/>
    </location>
</feature>
<dbReference type="EMBL" id="DVOJ01000006">
    <property type="protein sequence ID" value="HIV01226.1"/>
    <property type="molecule type" value="Genomic_DNA"/>
</dbReference>
<keyword evidence="3" id="KW-0482">Metalloprotease</keyword>
<reference evidence="3" key="1">
    <citation type="submission" date="2020-10" db="EMBL/GenBank/DDBJ databases">
        <authorList>
            <person name="Gilroy R."/>
        </authorList>
    </citation>
    <scope>NUCLEOTIDE SEQUENCE</scope>
    <source>
        <strain evidence="3">CHK186-9395</strain>
    </source>
</reference>
<reference evidence="3" key="2">
    <citation type="journal article" date="2021" name="PeerJ">
        <title>Extensive microbial diversity within the chicken gut microbiome revealed by metagenomics and culture.</title>
        <authorList>
            <person name="Gilroy R."/>
            <person name="Ravi A."/>
            <person name="Getino M."/>
            <person name="Pursley I."/>
            <person name="Horton D.L."/>
            <person name="Alikhan N.F."/>
            <person name="Baker D."/>
            <person name="Gharbi K."/>
            <person name="Hall N."/>
            <person name="Watson M."/>
            <person name="Adriaenssens E.M."/>
            <person name="Foster-Nyarko E."/>
            <person name="Jarju S."/>
            <person name="Secka A."/>
            <person name="Antonio M."/>
            <person name="Oren A."/>
            <person name="Chaudhuri R.R."/>
            <person name="La Ragione R."/>
            <person name="Hildebrand F."/>
            <person name="Pallen M.J."/>
        </authorList>
    </citation>
    <scope>NUCLEOTIDE SEQUENCE</scope>
    <source>
        <strain evidence="3">CHK186-9395</strain>
    </source>
</reference>
<keyword evidence="3" id="KW-0378">Hydrolase</keyword>
<keyword evidence="3" id="KW-0645">Protease</keyword>
<evidence type="ECO:0000259" key="2">
    <source>
        <dbReference type="Pfam" id="PF02517"/>
    </source>
</evidence>
<keyword evidence="1" id="KW-0812">Transmembrane</keyword>
<evidence type="ECO:0000313" key="3">
    <source>
        <dbReference type="EMBL" id="HIV01226.1"/>
    </source>
</evidence>
<feature type="domain" description="CAAX prenyl protease 2/Lysostaphin resistance protein A-like" evidence="2">
    <location>
        <begin position="137"/>
        <end position="224"/>
    </location>
</feature>
<dbReference type="AlphaFoldDB" id="A0A9D1SYZ5"/>
<feature type="transmembrane region" description="Helical" evidence="1">
    <location>
        <begin position="92"/>
        <end position="110"/>
    </location>
</feature>
<evidence type="ECO:0000313" key="4">
    <source>
        <dbReference type="Proteomes" id="UP000886861"/>
    </source>
</evidence>
<dbReference type="Proteomes" id="UP000886861">
    <property type="component" value="Unassembled WGS sequence"/>
</dbReference>
<feature type="transmembrane region" description="Helical" evidence="1">
    <location>
        <begin position="168"/>
        <end position="185"/>
    </location>
</feature>
<dbReference type="GO" id="GO:0008237">
    <property type="term" value="F:metallopeptidase activity"/>
    <property type="evidence" value="ECO:0007669"/>
    <property type="project" value="UniProtKB-KW"/>
</dbReference>
<feature type="transmembrane region" description="Helical" evidence="1">
    <location>
        <begin position="211"/>
        <end position="231"/>
    </location>
</feature>